<name>X1NRT4_9ZZZZ</name>
<proteinExistence type="predicted"/>
<feature type="non-terminal residue" evidence="2">
    <location>
        <position position="1"/>
    </location>
</feature>
<sequence length="139" mass="15746">ALMCLSVAVWAISWGIQAPIQEKVVALFLARMLNFGALFIPILYLHWVLTLLKIEKKNKIVLTLGYLLTLFFIPFAFTSYFILTAKIKPYSVYYSEPGILHPFYLLLCYVGLVGYGLYRLLKSYKLATRGTPKGGMGIL</sequence>
<dbReference type="EMBL" id="BARV01040838">
    <property type="protein sequence ID" value="GAI46767.1"/>
    <property type="molecule type" value="Genomic_DNA"/>
</dbReference>
<evidence type="ECO:0000313" key="2">
    <source>
        <dbReference type="EMBL" id="GAI46767.1"/>
    </source>
</evidence>
<evidence type="ECO:0000256" key="1">
    <source>
        <dbReference type="SAM" id="Phobius"/>
    </source>
</evidence>
<gene>
    <name evidence="2" type="ORF">S06H3_62079</name>
</gene>
<dbReference type="AlphaFoldDB" id="X1NRT4"/>
<feature type="transmembrane region" description="Helical" evidence="1">
    <location>
        <begin position="103"/>
        <end position="121"/>
    </location>
</feature>
<keyword evidence="1" id="KW-0472">Membrane</keyword>
<keyword evidence="1" id="KW-1133">Transmembrane helix</keyword>
<accession>X1NRT4</accession>
<protein>
    <recommendedName>
        <fullName evidence="3">Histidine kinase N-terminal 7TM region domain-containing protein</fullName>
    </recommendedName>
</protein>
<evidence type="ECO:0008006" key="3">
    <source>
        <dbReference type="Google" id="ProtNLM"/>
    </source>
</evidence>
<organism evidence="2">
    <name type="scientific">marine sediment metagenome</name>
    <dbReference type="NCBI Taxonomy" id="412755"/>
    <lineage>
        <taxon>unclassified sequences</taxon>
        <taxon>metagenomes</taxon>
        <taxon>ecological metagenomes</taxon>
    </lineage>
</organism>
<keyword evidence="1" id="KW-0812">Transmembrane</keyword>
<reference evidence="2" key="1">
    <citation type="journal article" date="2014" name="Front. Microbiol.">
        <title>High frequency of phylogenetically diverse reductive dehalogenase-homologous genes in deep subseafloor sedimentary metagenomes.</title>
        <authorList>
            <person name="Kawai M."/>
            <person name="Futagami T."/>
            <person name="Toyoda A."/>
            <person name="Takaki Y."/>
            <person name="Nishi S."/>
            <person name="Hori S."/>
            <person name="Arai W."/>
            <person name="Tsubouchi T."/>
            <person name="Morono Y."/>
            <person name="Uchiyama I."/>
            <person name="Ito T."/>
            <person name="Fujiyama A."/>
            <person name="Inagaki F."/>
            <person name="Takami H."/>
        </authorList>
    </citation>
    <scope>NUCLEOTIDE SEQUENCE</scope>
    <source>
        <strain evidence="2">Expedition CK06-06</strain>
    </source>
</reference>
<feature type="transmembrane region" description="Helical" evidence="1">
    <location>
        <begin position="25"/>
        <end position="49"/>
    </location>
</feature>
<comment type="caution">
    <text evidence="2">The sequence shown here is derived from an EMBL/GenBank/DDBJ whole genome shotgun (WGS) entry which is preliminary data.</text>
</comment>
<feature type="transmembrane region" description="Helical" evidence="1">
    <location>
        <begin position="61"/>
        <end position="83"/>
    </location>
</feature>